<dbReference type="EMBL" id="CP097510">
    <property type="protein sequence ID" value="URE32098.1"/>
    <property type="molecule type" value="Genomic_DNA"/>
</dbReference>
<dbReference type="AlphaFoldDB" id="A0A9E7HJ71"/>
<dbReference type="Proteomes" id="UP001055439">
    <property type="component" value="Chromosome 8"/>
</dbReference>
<feature type="region of interest" description="Disordered" evidence="1">
    <location>
        <begin position="35"/>
        <end position="99"/>
    </location>
</feature>
<name>A0A9E7HJ71_9LILI</name>
<protein>
    <submittedName>
        <fullName evidence="2">Zinc finger, C3HC4 type (RING finger)</fullName>
    </submittedName>
</protein>
<evidence type="ECO:0000256" key="1">
    <source>
        <dbReference type="SAM" id="MobiDB-lite"/>
    </source>
</evidence>
<proteinExistence type="predicted"/>
<keyword evidence="3" id="KW-1185">Reference proteome</keyword>
<evidence type="ECO:0000313" key="3">
    <source>
        <dbReference type="Proteomes" id="UP001055439"/>
    </source>
</evidence>
<evidence type="ECO:0000313" key="2">
    <source>
        <dbReference type="EMBL" id="URE32098.1"/>
    </source>
</evidence>
<gene>
    <name evidence="2" type="ORF">MUK42_07212</name>
</gene>
<accession>A0A9E7HJ71</accession>
<organism evidence="2 3">
    <name type="scientific">Musa troglodytarum</name>
    <name type="common">fe'i banana</name>
    <dbReference type="NCBI Taxonomy" id="320322"/>
    <lineage>
        <taxon>Eukaryota</taxon>
        <taxon>Viridiplantae</taxon>
        <taxon>Streptophyta</taxon>
        <taxon>Embryophyta</taxon>
        <taxon>Tracheophyta</taxon>
        <taxon>Spermatophyta</taxon>
        <taxon>Magnoliopsida</taxon>
        <taxon>Liliopsida</taxon>
        <taxon>Zingiberales</taxon>
        <taxon>Musaceae</taxon>
        <taxon>Musa</taxon>
    </lineage>
</organism>
<sequence length="99" mass="10128">GGSRGGGVASGFPVRIAAGAEGGTGVRGVLEPVRARGGASSAAQVPPRFPRRVRRHMARRPLHLPALPRPRGPRGRPPLSSTGTGAARRRGEGRGQGAR</sequence>
<feature type="non-terminal residue" evidence="2">
    <location>
        <position position="1"/>
    </location>
</feature>
<dbReference type="OrthoDB" id="8062037at2759"/>
<reference evidence="2" key="1">
    <citation type="submission" date="2022-05" db="EMBL/GenBank/DDBJ databases">
        <title>The Musa troglodytarum L. genome provides insights into the mechanism of non-climacteric behaviour and enrichment of carotenoids.</title>
        <authorList>
            <person name="Wang J."/>
        </authorList>
    </citation>
    <scope>NUCLEOTIDE SEQUENCE</scope>
    <source>
        <tissue evidence="2">Leaf</tissue>
    </source>
</reference>
<feature type="compositionally biased region" description="Basic residues" evidence="1">
    <location>
        <begin position="49"/>
        <end position="62"/>
    </location>
</feature>